<reference evidence="1 2" key="1">
    <citation type="submission" date="2012-02" db="EMBL/GenBank/DDBJ databases">
        <title>Whole genome shotgun sequence of Mobilicoccus pelagius NBRC 104925.</title>
        <authorList>
            <person name="Yoshida Y."/>
            <person name="Hosoyama A."/>
            <person name="Tsuchikane K."/>
            <person name="Katsumata H."/>
            <person name="Yamazaki S."/>
            <person name="Fujita N."/>
        </authorList>
    </citation>
    <scope>NUCLEOTIDE SEQUENCE [LARGE SCALE GENOMIC DNA]</scope>
    <source>
        <strain evidence="1 2">NBRC 104925</strain>
    </source>
</reference>
<dbReference type="RefSeq" id="WP_009482267.1">
    <property type="nucleotide sequence ID" value="NZ_BAFE01000052.1"/>
</dbReference>
<name>H5URL1_9MICO</name>
<dbReference type="GO" id="GO:0004069">
    <property type="term" value="F:L-aspartate:2-oxoglutarate aminotransferase activity"/>
    <property type="evidence" value="ECO:0007669"/>
    <property type="project" value="InterPro"/>
</dbReference>
<dbReference type="InterPro" id="IPR015422">
    <property type="entry name" value="PyrdxlP-dep_Trfase_small"/>
</dbReference>
<proteinExistence type="predicted"/>
<comment type="caution">
    <text evidence="1">The sequence shown here is derived from an EMBL/GenBank/DDBJ whole genome shotgun (WGS) entry which is preliminary data.</text>
</comment>
<dbReference type="InterPro" id="IPR015421">
    <property type="entry name" value="PyrdxlP-dep_Trfase_major"/>
</dbReference>
<evidence type="ECO:0000313" key="1">
    <source>
        <dbReference type="EMBL" id="GAB48369.1"/>
    </source>
</evidence>
<dbReference type="STRING" id="1089455.MOPEL_073_00090"/>
<dbReference type="PANTHER" id="PTHR43799:SF1">
    <property type="entry name" value="ASPARTATE AMINOTRANSFERASE"/>
    <property type="match status" value="1"/>
</dbReference>
<accession>H5URL1</accession>
<gene>
    <name evidence="1" type="primary">aspT</name>
    <name evidence="1" type="ORF">MOPEL_073_00090</name>
</gene>
<dbReference type="CDD" id="cd00609">
    <property type="entry name" value="AAT_like"/>
    <property type="match status" value="1"/>
</dbReference>
<dbReference type="PANTHER" id="PTHR43799">
    <property type="entry name" value="AMINOTRANSFERASE, PUTATIVE-RELATED"/>
    <property type="match status" value="1"/>
</dbReference>
<sequence length="424" mass="45771">MTDSIDREALAAARESARPRYEEFSSSGLKLDITRGKPCTAQLDLAEDLLVALKPGDHSTEAEGDLRNYGGAAKGVLALREMFSPLVDVPADQLVARDNSSLSLMHFCVASSFFRALPGGEKPWAGEEVVFLAPAPGYDRHFSVCEELGVQLRTVAMTPEGPDMDEVERLVAEDARIKGIWCVPKYSNPTGITFSDEVVRRLAEMPTAAPDFRIYWDNAYAIHHVRAQHDRLASILDACAKAGNEDRAFVFASTSKVTFAGGGVSFFGSSQANVAWFLARDSMRSIGPDKVNQLRHVRFFGDTAGVEAHMEKHREILEPKFDAVATALDADLTPLGIASWSDPNGGYFVSLDVVPGTARRIVQLAKDAGVALTPAGATFPGGDDPEDRNIRIAPSYPTTEELDTALQVLTTCVILAAGEALLDA</sequence>
<keyword evidence="2" id="KW-1185">Reference proteome</keyword>
<keyword evidence="1" id="KW-0032">Aminotransferase</keyword>
<dbReference type="SUPFAM" id="SSF53383">
    <property type="entry name" value="PLP-dependent transferases"/>
    <property type="match status" value="1"/>
</dbReference>
<organism evidence="1 2">
    <name type="scientific">Mobilicoccus pelagius NBRC 104925</name>
    <dbReference type="NCBI Taxonomy" id="1089455"/>
    <lineage>
        <taxon>Bacteria</taxon>
        <taxon>Bacillati</taxon>
        <taxon>Actinomycetota</taxon>
        <taxon>Actinomycetes</taxon>
        <taxon>Micrococcales</taxon>
        <taxon>Dermatophilaceae</taxon>
        <taxon>Mobilicoccus</taxon>
    </lineage>
</organism>
<dbReference type="InterPro" id="IPR024551">
    <property type="entry name" value="AspAT_Ic"/>
</dbReference>
<keyword evidence="1" id="KW-0808">Transferase</keyword>
<dbReference type="InterPro" id="IPR015424">
    <property type="entry name" value="PyrdxlP-dep_Trfase"/>
</dbReference>
<evidence type="ECO:0000313" key="2">
    <source>
        <dbReference type="Proteomes" id="UP000004367"/>
    </source>
</evidence>
<dbReference type="eggNOG" id="COG1167">
    <property type="taxonomic scope" value="Bacteria"/>
</dbReference>
<protein>
    <submittedName>
        <fullName evidence="1">Aspartate aminotransferase AspT</fullName>
    </submittedName>
</protein>
<dbReference type="EMBL" id="BAFE01000052">
    <property type="protein sequence ID" value="GAB48369.1"/>
    <property type="molecule type" value="Genomic_DNA"/>
</dbReference>
<dbReference type="Proteomes" id="UP000004367">
    <property type="component" value="Unassembled WGS sequence"/>
</dbReference>
<dbReference type="Pfam" id="PF12897">
    <property type="entry name" value="Asp_aminotransf"/>
    <property type="match status" value="1"/>
</dbReference>
<dbReference type="Gene3D" id="3.40.640.10">
    <property type="entry name" value="Type I PLP-dependent aspartate aminotransferase-like (Major domain)"/>
    <property type="match status" value="1"/>
</dbReference>
<dbReference type="AlphaFoldDB" id="H5URL1"/>
<dbReference type="Gene3D" id="3.90.1150.10">
    <property type="entry name" value="Aspartate Aminotransferase, domain 1"/>
    <property type="match status" value="1"/>
</dbReference>
<dbReference type="OrthoDB" id="9802328at2"/>